<gene>
    <name evidence="4" type="ORF">GCM10011579_031340</name>
</gene>
<dbReference type="AlphaFoldDB" id="A0A917Y314"/>
<evidence type="ECO:0000256" key="2">
    <source>
        <dbReference type="ARBA" id="ARBA00022801"/>
    </source>
</evidence>
<sequence>MPPEHLGTCSGMRMSVVDVGSNTVRLVVADAEGGVPLPVHTAKWRLRLSERMAHGGPIPDEAVGQLVEAVRAAGSMAQRWGAAGPLAFATTVVRNAPNRQEVLRAVCARAGVRLCTLPGEVEAELTFLGARRWMGWRSGPLALLDIGGGSLEVAFGRGRLPDFVASLPLGAGRLTREFFEGQDPPPEESVKALRRHVRHQLRDVAARIRWEGPRTAVATSRTFQQLARLCGAPPGRHGPFVERELHRADLRGSVDCLARLTAAERALLPGISAPRAAQSLAGAVVGHTAMKLAGLKTVSICPWAIREGILLRHMEEGGSWWADITRHSDEATPPTGGAHLRIATPVR</sequence>
<keyword evidence="5" id="KW-1185">Reference proteome</keyword>
<dbReference type="InterPro" id="IPR050273">
    <property type="entry name" value="GppA/Ppx_hydrolase"/>
</dbReference>
<dbReference type="FunFam" id="3.30.420.150:FF:000006">
    <property type="entry name" value="Ppx/GppA family phosphatase"/>
    <property type="match status" value="1"/>
</dbReference>
<accession>A0A917Y314</accession>
<dbReference type="CDD" id="cd24056">
    <property type="entry name" value="ASKHA_NBD_MtPPX1-like"/>
    <property type="match status" value="1"/>
</dbReference>
<dbReference type="Proteomes" id="UP000600365">
    <property type="component" value="Unassembled WGS sequence"/>
</dbReference>
<feature type="domain" description="Ppx/GppA phosphatase N-terminal" evidence="3">
    <location>
        <begin position="27"/>
        <end position="314"/>
    </location>
</feature>
<dbReference type="InterPro" id="IPR043129">
    <property type="entry name" value="ATPase_NBD"/>
</dbReference>
<dbReference type="Gene3D" id="3.30.420.40">
    <property type="match status" value="1"/>
</dbReference>
<dbReference type="SUPFAM" id="SSF53067">
    <property type="entry name" value="Actin-like ATPase domain"/>
    <property type="match status" value="2"/>
</dbReference>
<dbReference type="Pfam" id="PF02541">
    <property type="entry name" value="Ppx-GppA"/>
    <property type="match status" value="1"/>
</dbReference>
<comment type="caution">
    <text evidence="4">The sequence shown here is derived from an EMBL/GenBank/DDBJ whole genome shotgun (WGS) entry which is preliminary data.</text>
</comment>
<keyword evidence="2" id="KW-0378">Hydrolase</keyword>
<dbReference type="InterPro" id="IPR003695">
    <property type="entry name" value="Ppx_GppA_N"/>
</dbReference>
<dbReference type="PANTHER" id="PTHR30005:SF0">
    <property type="entry name" value="RETROGRADE REGULATION PROTEIN 2"/>
    <property type="match status" value="1"/>
</dbReference>
<evidence type="ECO:0000313" key="4">
    <source>
        <dbReference type="EMBL" id="GGN63253.1"/>
    </source>
</evidence>
<evidence type="ECO:0000256" key="1">
    <source>
        <dbReference type="ARBA" id="ARBA00007125"/>
    </source>
</evidence>
<organism evidence="4 5">
    <name type="scientific">Streptomyces albiflavescens</name>
    <dbReference type="NCBI Taxonomy" id="1623582"/>
    <lineage>
        <taxon>Bacteria</taxon>
        <taxon>Bacillati</taxon>
        <taxon>Actinomycetota</taxon>
        <taxon>Actinomycetes</taxon>
        <taxon>Kitasatosporales</taxon>
        <taxon>Streptomycetaceae</taxon>
        <taxon>Streptomyces</taxon>
    </lineage>
</organism>
<evidence type="ECO:0000313" key="5">
    <source>
        <dbReference type="Proteomes" id="UP000600365"/>
    </source>
</evidence>
<name>A0A917Y314_9ACTN</name>
<dbReference type="Gene3D" id="3.30.420.150">
    <property type="entry name" value="Exopolyphosphatase. Domain 2"/>
    <property type="match status" value="1"/>
</dbReference>
<reference evidence="4 5" key="1">
    <citation type="journal article" date="2014" name="Int. J. Syst. Evol. Microbiol.">
        <title>Complete genome sequence of Corynebacterium casei LMG S-19264T (=DSM 44701T), isolated from a smear-ripened cheese.</title>
        <authorList>
            <consortium name="US DOE Joint Genome Institute (JGI-PGF)"/>
            <person name="Walter F."/>
            <person name="Albersmeier A."/>
            <person name="Kalinowski J."/>
            <person name="Ruckert C."/>
        </authorList>
    </citation>
    <scope>NUCLEOTIDE SEQUENCE [LARGE SCALE GENOMIC DNA]</scope>
    <source>
        <strain evidence="4 5">CGMCC 4.7111</strain>
    </source>
</reference>
<dbReference type="EMBL" id="BMMM01000005">
    <property type="protein sequence ID" value="GGN63253.1"/>
    <property type="molecule type" value="Genomic_DNA"/>
</dbReference>
<dbReference type="PANTHER" id="PTHR30005">
    <property type="entry name" value="EXOPOLYPHOSPHATASE"/>
    <property type="match status" value="1"/>
</dbReference>
<proteinExistence type="inferred from homology"/>
<protein>
    <recommendedName>
        <fullName evidence="3">Ppx/GppA phosphatase N-terminal domain-containing protein</fullName>
    </recommendedName>
</protein>
<comment type="similarity">
    <text evidence="1">Belongs to the GppA/Ppx family.</text>
</comment>
<evidence type="ECO:0000259" key="3">
    <source>
        <dbReference type="Pfam" id="PF02541"/>
    </source>
</evidence>
<dbReference type="GO" id="GO:0016462">
    <property type="term" value="F:pyrophosphatase activity"/>
    <property type="evidence" value="ECO:0007669"/>
    <property type="project" value="TreeGrafter"/>
</dbReference>